<dbReference type="EMBL" id="JAVRRT010000001">
    <property type="protein sequence ID" value="KAK5175087.1"/>
    <property type="molecule type" value="Genomic_DNA"/>
</dbReference>
<feature type="region of interest" description="Disordered" evidence="1">
    <location>
        <begin position="1"/>
        <end position="139"/>
    </location>
</feature>
<dbReference type="Proteomes" id="UP001337655">
    <property type="component" value="Unassembled WGS sequence"/>
</dbReference>
<proteinExistence type="predicted"/>
<dbReference type="GeneID" id="89921575"/>
<evidence type="ECO:0000256" key="1">
    <source>
        <dbReference type="SAM" id="MobiDB-lite"/>
    </source>
</evidence>
<reference evidence="2 3" key="1">
    <citation type="submission" date="2023-08" db="EMBL/GenBank/DDBJ databases">
        <title>Black Yeasts Isolated from many extreme environments.</title>
        <authorList>
            <person name="Coleine C."/>
            <person name="Stajich J.E."/>
            <person name="Selbmann L."/>
        </authorList>
    </citation>
    <scope>NUCLEOTIDE SEQUENCE [LARGE SCALE GENOMIC DNA]</scope>
    <source>
        <strain evidence="2 3">CCFEE 5935</strain>
    </source>
</reference>
<gene>
    <name evidence="2" type="ORF">LTR77_000224</name>
</gene>
<evidence type="ECO:0000313" key="3">
    <source>
        <dbReference type="Proteomes" id="UP001337655"/>
    </source>
</evidence>
<dbReference type="RefSeq" id="XP_064663725.1">
    <property type="nucleotide sequence ID" value="XM_064797491.1"/>
</dbReference>
<keyword evidence="3" id="KW-1185">Reference proteome</keyword>
<accession>A0AAV9PQ78</accession>
<feature type="compositionally biased region" description="Basic and acidic residues" evidence="1">
    <location>
        <begin position="156"/>
        <end position="168"/>
    </location>
</feature>
<protein>
    <submittedName>
        <fullName evidence="2">Uncharacterized protein</fullName>
    </submittedName>
</protein>
<evidence type="ECO:0000313" key="2">
    <source>
        <dbReference type="EMBL" id="KAK5175087.1"/>
    </source>
</evidence>
<feature type="compositionally biased region" description="Basic and acidic residues" evidence="1">
    <location>
        <begin position="125"/>
        <end position="139"/>
    </location>
</feature>
<name>A0AAV9PQ78_9PEZI</name>
<sequence length="581" mass="64829">MHRTNCCSSSSMCSKLESTDEQIDGAAMAENEAAVNGAREDGMSPADGSKTPSTSNDQSRPESSHSHLQVAGSGDGYDRPTSSGKSTTNQTGMRSSSSKFASLRAAFEHSPATDSAPIAARKRVVSSEKNRDLTEEQKHEYEAELAQLKEELSKEKELRAALEEERTVSENSVSDATAASAAEQKQDHEIEIGRLQEELETQKAMRVAAEAKATGAGNLQSQLARLQEQLEKEKEMRVAFEERVTSLEDEHEEMTGALQECDERWRAELEKRLTELDAEARVRMVTMAEESQKRQEEAATAQKQLVDLKQSIAASTRGTTEVSDATFTEDFGVLQHNIQNWVVNTFRRVKSEVSSEDMCMKLEKVAEPEQVQYLKPIYRQFEPAARFAIYQATVACHLMEVFGEPYLYGLKGQRDWARRSRQAADALRFVMDAETYNRWRVTTFDALRQSASIKEPVESAVNGITEMICITLQALTDSEDNESWQSSLTPIIHRAVSLAHLIRVQHARYEFVLPSAEEPFDHKIMDDVAEECDDGAERFVRCSTFPAITKLSYEEGDISETRKVVTRAKVVLTPGDGGAEP</sequence>
<feature type="region of interest" description="Disordered" evidence="1">
    <location>
        <begin position="156"/>
        <end position="188"/>
    </location>
</feature>
<feature type="compositionally biased region" description="Low complexity" evidence="1">
    <location>
        <begin position="1"/>
        <end position="14"/>
    </location>
</feature>
<organism evidence="2 3">
    <name type="scientific">Saxophila tyrrhenica</name>
    <dbReference type="NCBI Taxonomy" id="1690608"/>
    <lineage>
        <taxon>Eukaryota</taxon>
        <taxon>Fungi</taxon>
        <taxon>Dikarya</taxon>
        <taxon>Ascomycota</taxon>
        <taxon>Pezizomycotina</taxon>
        <taxon>Dothideomycetes</taxon>
        <taxon>Dothideomycetidae</taxon>
        <taxon>Mycosphaerellales</taxon>
        <taxon>Extremaceae</taxon>
        <taxon>Saxophila</taxon>
    </lineage>
</organism>
<dbReference type="AlphaFoldDB" id="A0AAV9PQ78"/>
<feature type="compositionally biased region" description="Polar residues" evidence="1">
    <location>
        <begin position="80"/>
        <end position="100"/>
    </location>
</feature>
<comment type="caution">
    <text evidence="2">The sequence shown here is derived from an EMBL/GenBank/DDBJ whole genome shotgun (WGS) entry which is preliminary data.</text>
</comment>